<comment type="caution">
    <text evidence="2">The sequence shown here is derived from an EMBL/GenBank/DDBJ whole genome shotgun (WGS) entry which is preliminary data.</text>
</comment>
<keyword evidence="1" id="KW-1133">Transmembrane helix</keyword>
<dbReference type="GO" id="GO:0001786">
    <property type="term" value="F:phosphatidylserine binding"/>
    <property type="evidence" value="ECO:0007669"/>
    <property type="project" value="TreeGrafter"/>
</dbReference>
<evidence type="ECO:0000313" key="2">
    <source>
        <dbReference type="EMBL" id="KAK7922847.1"/>
    </source>
</evidence>
<accession>A0AAW0PFG1</accession>
<keyword evidence="1" id="KW-0812">Transmembrane</keyword>
<dbReference type="AlphaFoldDB" id="A0AAW0PFG1"/>
<dbReference type="InterPro" id="IPR036179">
    <property type="entry name" value="Ig-like_dom_sf"/>
</dbReference>
<dbReference type="InterPro" id="IPR013783">
    <property type="entry name" value="Ig-like_fold"/>
</dbReference>
<protein>
    <recommendedName>
        <fullName evidence="4">Ig-like domain-containing protein</fullName>
    </recommendedName>
</protein>
<dbReference type="GO" id="GO:0060097">
    <property type="term" value="P:cytoskeletal rearrangement involved in phagocytosis, engulfment"/>
    <property type="evidence" value="ECO:0007669"/>
    <property type="project" value="TreeGrafter"/>
</dbReference>
<sequence length="148" mass="16316">MLKYHTDLGGWGDTKVLGAPVRAEGALDDGDVSLTIVNTQQADAGVYGCRVQIPGMFNDLKVNINLILEKAPDKDPEVTPSYTEKGTKGTEFDLFSFLEAENIGRLAAVLLVTIILILVFIFWRKLQPTKTTLDTSAPENFYESIPMH</sequence>
<dbReference type="Proteomes" id="UP001460270">
    <property type="component" value="Unassembled WGS sequence"/>
</dbReference>
<keyword evidence="3" id="KW-1185">Reference proteome</keyword>
<proteinExistence type="predicted"/>
<dbReference type="GO" id="GO:0043277">
    <property type="term" value="P:apoptotic cell clearance"/>
    <property type="evidence" value="ECO:0007669"/>
    <property type="project" value="TreeGrafter"/>
</dbReference>
<name>A0AAW0PFG1_9GOBI</name>
<organism evidence="2 3">
    <name type="scientific">Mugilogobius chulae</name>
    <name type="common">yellowstripe goby</name>
    <dbReference type="NCBI Taxonomy" id="88201"/>
    <lineage>
        <taxon>Eukaryota</taxon>
        <taxon>Metazoa</taxon>
        <taxon>Chordata</taxon>
        <taxon>Craniata</taxon>
        <taxon>Vertebrata</taxon>
        <taxon>Euteleostomi</taxon>
        <taxon>Actinopterygii</taxon>
        <taxon>Neopterygii</taxon>
        <taxon>Teleostei</taxon>
        <taxon>Neoteleostei</taxon>
        <taxon>Acanthomorphata</taxon>
        <taxon>Gobiaria</taxon>
        <taxon>Gobiiformes</taxon>
        <taxon>Gobioidei</taxon>
        <taxon>Gobiidae</taxon>
        <taxon>Gobionellinae</taxon>
        <taxon>Mugilogobius</taxon>
    </lineage>
</organism>
<dbReference type="PANTHER" id="PTHR46608">
    <property type="entry name" value="T-CELL IMMUNOGLOBULIN AND MUCIN DOMAIN-CONTAINING PROTEIN 4"/>
    <property type="match status" value="1"/>
</dbReference>
<dbReference type="SUPFAM" id="SSF48726">
    <property type="entry name" value="Immunoglobulin"/>
    <property type="match status" value="1"/>
</dbReference>
<keyword evidence="1" id="KW-0472">Membrane</keyword>
<gene>
    <name evidence="2" type="ORF">WMY93_009749</name>
</gene>
<reference evidence="3" key="1">
    <citation type="submission" date="2024-04" db="EMBL/GenBank/DDBJ databases">
        <title>Salinicola lusitanus LLJ914,a marine bacterium isolated from the Okinawa Trough.</title>
        <authorList>
            <person name="Li J."/>
        </authorList>
    </citation>
    <scope>NUCLEOTIDE SEQUENCE [LARGE SCALE GENOMIC DNA]</scope>
</reference>
<dbReference type="Gene3D" id="2.60.40.10">
    <property type="entry name" value="Immunoglobulins"/>
    <property type="match status" value="1"/>
</dbReference>
<evidence type="ECO:0008006" key="4">
    <source>
        <dbReference type="Google" id="ProtNLM"/>
    </source>
</evidence>
<evidence type="ECO:0000313" key="3">
    <source>
        <dbReference type="Proteomes" id="UP001460270"/>
    </source>
</evidence>
<dbReference type="EMBL" id="JBBPFD010000006">
    <property type="protein sequence ID" value="KAK7922847.1"/>
    <property type="molecule type" value="Genomic_DNA"/>
</dbReference>
<evidence type="ECO:0000256" key="1">
    <source>
        <dbReference type="SAM" id="Phobius"/>
    </source>
</evidence>
<feature type="transmembrane region" description="Helical" evidence="1">
    <location>
        <begin position="103"/>
        <end position="123"/>
    </location>
</feature>
<dbReference type="PANTHER" id="PTHR46608:SF3">
    <property type="entry name" value="T-CELL IMMUNOGLOBULIN AND MUCIN DOMAIN-CONTAINING PROTEIN 4"/>
    <property type="match status" value="1"/>
</dbReference>